<keyword evidence="2" id="KW-0812">Transmembrane</keyword>
<evidence type="ECO:0000256" key="1">
    <source>
        <dbReference type="SAM" id="Coils"/>
    </source>
</evidence>
<dbReference type="EMBL" id="KE345827">
    <property type="protein sequence ID" value="EXC17989.1"/>
    <property type="molecule type" value="Genomic_DNA"/>
</dbReference>
<name>W9RYW1_9ROSA</name>
<keyword evidence="1" id="KW-0175">Coiled coil</keyword>
<evidence type="ECO:0000313" key="5">
    <source>
        <dbReference type="Proteomes" id="UP000030645"/>
    </source>
</evidence>
<dbReference type="eggNOG" id="ENOG502S4QZ">
    <property type="taxonomic scope" value="Eukaryota"/>
</dbReference>
<organism evidence="4 5">
    <name type="scientific">Morus notabilis</name>
    <dbReference type="NCBI Taxonomy" id="981085"/>
    <lineage>
        <taxon>Eukaryota</taxon>
        <taxon>Viridiplantae</taxon>
        <taxon>Streptophyta</taxon>
        <taxon>Embryophyta</taxon>
        <taxon>Tracheophyta</taxon>
        <taxon>Spermatophyta</taxon>
        <taxon>Magnoliopsida</taxon>
        <taxon>eudicotyledons</taxon>
        <taxon>Gunneridae</taxon>
        <taxon>Pentapetalae</taxon>
        <taxon>rosids</taxon>
        <taxon>fabids</taxon>
        <taxon>Rosales</taxon>
        <taxon>Moraceae</taxon>
        <taxon>Moreae</taxon>
        <taxon>Morus</taxon>
    </lineage>
</organism>
<gene>
    <name evidence="3" type="ORF">L484_002852</name>
    <name evidence="4" type="ORF">L484_002882</name>
</gene>
<reference evidence="5" key="1">
    <citation type="submission" date="2013-01" db="EMBL/GenBank/DDBJ databases">
        <title>Draft Genome Sequence of a Mulberry Tree, Morus notabilis C.K. Schneid.</title>
        <authorList>
            <person name="He N."/>
            <person name="Zhao S."/>
        </authorList>
    </citation>
    <scope>NUCLEOTIDE SEQUENCE</scope>
</reference>
<evidence type="ECO:0000313" key="3">
    <source>
        <dbReference type="EMBL" id="EXC01676.1"/>
    </source>
</evidence>
<keyword evidence="5" id="KW-1185">Reference proteome</keyword>
<keyword evidence="2" id="KW-0472">Membrane</keyword>
<dbReference type="Proteomes" id="UP000030645">
    <property type="component" value="Unassembled WGS sequence"/>
</dbReference>
<sequence length="125" mass="14511">MDFGRVLFAIIGFSTSFFLFAPNAKRWHRQRITTEKLRIINEALEQAEERAEKFQERHDQILGQICSYYLTHTELEEALAGARAAMNQAVEFAANLRRMQMKLISSFPYDHQVYDFYAPDNAGTS</sequence>
<feature type="coiled-coil region" evidence="1">
    <location>
        <begin position="30"/>
        <end position="64"/>
    </location>
</feature>
<reference evidence="4" key="2">
    <citation type="submission" date="2013-06" db="EMBL/GenBank/DDBJ databases">
        <title>Draft Genome Sequence of a Mulberry Tree, Morus notabilis C.K. Schn.</title>
        <authorList>
            <person name="He N."/>
            <person name="Zhao S."/>
        </authorList>
    </citation>
    <scope>NUCLEOTIDE SEQUENCE</scope>
</reference>
<protein>
    <submittedName>
        <fullName evidence="4">Uncharacterized protein</fullName>
    </submittedName>
</protein>
<keyword evidence="2" id="KW-1133">Transmembrane helix</keyword>
<evidence type="ECO:0000313" key="4">
    <source>
        <dbReference type="EMBL" id="EXC17989.1"/>
    </source>
</evidence>
<dbReference type="EMBL" id="KE345335">
    <property type="protein sequence ID" value="EXC01676.1"/>
    <property type="molecule type" value="Genomic_DNA"/>
</dbReference>
<feature type="transmembrane region" description="Helical" evidence="2">
    <location>
        <begin position="6"/>
        <end position="24"/>
    </location>
</feature>
<accession>W9RYW1</accession>
<proteinExistence type="predicted"/>
<dbReference type="AlphaFoldDB" id="W9RYW1"/>
<evidence type="ECO:0000256" key="2">
    <source>
        <dbReference type="SAM" id="Phobius"/>
    </source>
</evidence>